<evidence type="ECO:0000259" key="1">
    <source>
        <dbReference type="PROSITE" id="PS51186"/>
    </source>
</evidence>
<keyword evidence="3" id="KW-1185">Reference proteome</keyword>
<dbReference type="Pfam" id="PF13302">
    <property type="entry name" value="Acetyltransf_3"/>
    <property type="match status" value="1"/>
</dbReference>
<proteinExistence type="predicted"/>
<dbReference type="InterPro" id="IPR000182">
    <property type="entry name" value="GNAT_dom"/>
</dbReference>
<dbReference type="EMBL" id="AOMB01000030">
    <property type="protein sequence ID" value="EMA38407.1"/>
    <property type="molecule type" value="Genomic_DNA"/>
</dbReference>
<dbReference type="RefSeq" id="WP_007693300.1">
    <property type="nucleotide sequence ID" value="NZ_AJRK01000391.1"/>
</dbReference>
<name>M0LXU1_9EURY</name>
<dbReference type="Gene3D" id="3.40.630.30">
    <property type="match status" value="1"/>
</dbReference>
<protein>
    <submittedName>
        <fullName evidence="2">Acetyltransferase</fullName>
    </submittedName>
</protein>
<sequence length="182" mass="20218">MTFLPGDEVDLVPLDPEDEAHVAAYRRSRNEPTMRATGSYGRGLTDGHASARVQELQSGDEDHALCAIRAENETVGWGTIHTVDGRSRTTAVAYYVLPEHQGNGYASEAARLLVAYAFDELNAHRVEATVQGDNPASKHVLEKLGFVHEGTKRDAYYKEGEYKDLTLWAVFDDGFVRETFDK</sequence>
<dbReference type="CDD" id="cd04301">
    <property type="entry name" value="NAT_SF"/>
    <property type="match status" value="1"/>
</dbReference>
<dbReference type="PANTHER" id="PTHR43441:SF2">
    <property type="entry name" value="FAMILY ACETYLTRANSFERASE, PUTATIVE (AFU_ORTHOLOGUE AFUA_7G00850)-RELATED"/>
    <property type="match status" value="1"/>
</dbReference>
<dbReference type="InterPro" id="IPR051908">
    <property type="entry name" value="Ribosomal_N-acetyltransferase"/>
</dbReference>
<dbReference type="AlphaFoldDB" id="M0LXU1"/>
<dbReference type="eggNOG" id="arCOG00842">
    <property type="taxonomic scope" value="Archaea"/>
</dbReference>
<evidence type="ECO:0000313" key="3">
    <source>
        <dbReference type="Proteomes" id="UP000011566"/>
    </source>
</evidence>
<dbReference type="OrthoDB" id="120213at2157"/>
<dbReference type="PROSITE" id="PS51186">
    <property type="entry name" value="GNAT"/>
    <property type="match status" value="1"/>
</dbReference>
<gene>
    <name evidence="2" type="ORF">C447_09632</name>
</gene>
<organism evidence="2 3">
    <name type="scientific">Halococcus hamelinensis 100A6</name>
    <dbReference type="NCBI Taxonomy" id="1132509"/>
    <lineage>
        <taxon>Archaea</taxon>
        <taxon>Methanobacteriati</taxon>
        <taxon>Methanobacteriota</taxon>
        <taxon>Stenosarchaea group</taxon>
        <taxon>Halobacteria</taxon>
        <taxon>Halobacteriales</taxon>
        <taxon>Halococcaceae</taxon>
        <taxon>Halococcus</taxon>
    </lineage>
</organism>
<dbReference type="GO" id="GO:0005737">
    <property type="term" value="C:cytoplasm"/>
    <property type="evidence" value="ECO:0007669"/>
    <property type="project" value="TreeGrafter"/>
</dbReference>
<accession>M0LXU1</accession>
<dbReference type="PANTHER" id="PTHR43441">
    <property type="entry name" value="RIBOSOMAL-PROTEIN-SERINE ACETYLTRANSFERASE"/>
    <property type="match status" value="1"/>
</dbReference>
<dbReference type="SUPFAM" id="SSF55729">
    <property type="entry name" value="Acyl-CoA N-acyltransferases (Nat)"/>
    <property type="match status" value="1"/>
</dbReference>
<dbReference type="InterPro" id="IPR016181">
    <property type="entry name" value="Acyl_CoA_acyltransferase"/>
</dbReference>
<evidence type="ECO:0000313" key="2">
    <source>
        <dbReference type="EMBL" id="EMA38407.1"/>
    </source>
</evidence>
<reference evidence="2 3" key="1">
    <citation type="journal article" date="2014" name="PLoS Genet.">
        <title>Phylogenetically driven sequencing of extremely halophilic archaea reveals strategies for static and dynamic osmo-response.</title>
        <authorList>
            <person name="Becker E.A."/>
            <person name="Seitzer P.M."/>
            <person name="Tritt A."/>
            <person name="Larsen D."/>
            <person name="Krusor M."/>
            <person name="Yao A.I."/>
            <person name="Wu D."/>
            <person name="Madern D."/>
            <person name="Eisen J.A."/>
            <person name="Darling A.E."/>
            <person name="Facciotti M.T."/>
        </authorList>
    </citation>
    <scope>NUCLEOTIDE SEQUENCE [LARGE SCALE GENOMIC DNA]</scope>
    <source>
        <strain evidence="2 3">100A6</strain>
    </source>
</reference>
<keyword evidence="2" id="KW-0808">Transferase</keyword>
<dbReference type="PATRIC" id="fig|1132509.6.peg.2172"/>
<feature type="domain" description="N-acetyltransferase" evidence="1">
    <location>
        <begin position="9"/>
        <end position="168"/>
    </location>
</feature>
<comment type="caution">
    <text evidence="2">The sequence shown here is derived from an EMBL/GenBank/DDBJ whole genome shotgun (WGS) entry which is preliminary data.</text>
</comment>
<dbReference type="GO" id="GO:0008999">
    <property type="term" value="F:protein-N-terminal-alanine acetyltransferase activity"/>
    <property type="evidence" value="ECO:0007669"/>
    <property type="project" value="TreeGrafter"/>
</dbReference>
<dbReference type="Proteomes" id="UP000011566">
    <property type="component" value="Unassembled WGS sequence"/>
</dbReference>
<dbReference type="GO" id="GO:1990189">
    <property type="term" value="F:protein N-terminal-serine acetyltransferase activity"/>
    <property type="evidence" value="ECO:0007669"/>
    <property type="project" value="TreeGrafter"/>
</dbReference>